<dbReference type="AlphaFoldDB" id="A0A4C1WZM3"/>
<sequence length="158" mass="17613">MLYPHISCSRPRSVSLSILNPISIEIGLDFDTAYALGPTLGPHHITASYSDSSYNLDSTFGPEVDFDFGRVLDFELAPGIGSRLCSSLISFSRSPTVVNKIIHEYLSVRKLCSRWIPHNLTEAQKFRLVDWCCDMMQRFAGGDSNEYNIVAGDEKTVC</sequence>
<evidence type="ECO:0000313" key="2">
    <source>
        <dbReference type="Proteomes" id="UP000299102"/>
    </source>
</evidence>
<dbReference type="OrthoDB" id="10017160at2759"/>
<proteinExistence type="predicted"/>
<gene>
    <name evidence="1" type="ORF">EVAR_36257_1</name>
</gene>
<protein>
    <submittedName>
        <fullName evidence="1">Uncharacterized protein</fullName>
    </submittedName>
</protein>
<keyword evidence="2" id="KW-1185">Reference proteome</keyword>
<dbReference type="Proteomes" id="UP000299102">
    <property type="component" value="Unassembled WGS sequence"/>
</dbReference>
<name>A0A4C1WZM3_EUMVA</name>
<dbReference type="EMBL" id="BGZK01000671">
    <property type="protein sequence ID" value="GBP55534.1"/>
    <property type="molecule type" value="Genomic_DNA"/>
</dbReference>
<accession>A0A4C1WZM3</accession>
<comment type="caution">
    <text evidence="1">The sequence shown here is derived from an EMBL/GenBank/DDBJ whole genome shotgun (WGS) entry which is preliminary data.</text>
</comment>
<organism evidence="1 2">
    <name type="scientific">Eumeta variegata</name>
    <name type="common">Bagworm moth</name>
    <name type="synonym">Eumeta japonica</name>
    <dbReference type="NCBI Taxonomy" id="151549"/>
    <lineage>
        <taxon>Eukaryota</taxon>
        <taxon>Metazoa</taxon>
        <taxon>Ecdysozoa</taxon>
        <taxon>Arthropoda</taxon>
        <taxon>Hexapoda</taxon>
        <taxon>Insecta</taxon>
        <taxon>Pterygota</taxon>
        <taxon>Neoptera</taxon>
        <taxon>Endopterygota</taxon>
        <taxon>Lepidoptera</taxon>
        <taxon>Glossata</taxon>
        <taxon>Ditrysia</taxon>
        <taxon>Tineoidea</taxon>
        <taxon>Psychidae</taxon>
        <taxon>Oiketicinae</taxon>
        <taxon>Eumeta</taxon>
    </lineage>
</organism>
<evidence type="ECO:0000313" key="1">
    <source>
        <dbReference type="EMBL" id="GBP55534.1"/>
    </source>
</evidence>
<reference evidence="1 2" key="1">
    <citation type="journal article" date="2019" name="Commun. Biol.">
        <title>The bagworm genome reveals a unique fibroin gene that provides high tensile strength.</title>
        <authorList>
            <person name="Kono N."/>
            <person name="Nakamura H."/>
            <person name="Ohtoshi R."/>
            <person name="Tomita M."/>
            <person name="Numata K."/>
            <person name="Arakawa K."/>
        </authorList>
    </citation>
    <scope>NUCLEOTIDE SEQUENCE [LARGE SCALE GENOMIC DNA]</scope>
</reference>